<evidence type="ECO:0000313" key="3">
    <source>
        <dbReference type="Proteomes" id="UP000018890"/>
    </source>
</evidence>
<dbReference type="RefSeq" id="WP_034743629.1">
    <property type="nucleotide sequence ID" value="NZ_BAUT01000009.1"/>
</dbReference>
<feature type="transmembrane region" description="Helical" evidence="1">
    <location>
        <begin position="20"/>
        <end position="36"/>
    </location>
</feature>
<feature type="transmembrane region" description="Helical" evidence="1">
    <location>
        <begin position="101"/>
        <end position="129"/>
    </location>
</feature>
<evidence type="ECO:0000313" key="2">
    <source>
        <dbReference type="EMBL" id="GAE25342.1"/>
    </source>
</evidence>
<comment type="caution">
    <text evidence="2">The sequence shown here is derived from an EMBL/GenBank/DDBJ whole genome shotgun (WGS) entry which is preliminary data.</text>
</comment>
<name>W4Q019_9BACI</name>
<dbReference type="OrthoDB" id="2380965at2"/>
<keyword evidence="1" id="KW-1133">Transmembrane helix</keyword>
<dbReference type="EMBL" id="BAUT01000009">
    <property type="protein sequence ID" value="GAE25342.1"/>
    <property type="molecule type" value="Genomic_DNA"/>
</dbReference>
<proteinExistence type="predicted"/>
<organism evidence="2 3">
    <name type="scientific">Halalkalibacter wakoensis JCM 9140</name>
    <dbReference type="NCBI Taxonomy" id="1236970"/>
    <lineage>
        <taxon>Bacteria</taxon>
        <taxon>Bacillati</taxon>
        <taxon>Bacillota</taxon>
        <taxon>Bacilli</taxon>
        <taxon>Bacillales</taxon>
        <taxon>Bacillaceae</taxon>
        <taxon>Halalkalibacter</taxon>
    </lineage>
</organism>
<gene>
    <name evidence="2" type="ORF">JCM9140_1332</name>
</gene>
<feature type="transmembrane region" description="Helical" evidence="1">
    <location>
        <begin position="217"/>
        <end position="236"/>
    </location>
</feature>
<feature type="transmembrane region" description="Helical" evidence="1">
    <location>
        <begin position="175"/>
        <end position="197"/>
    </location>
</feature>
<protein>
    <recommendedName>
        <fullName evidence="4">ABC transporter</fullName>
    </recommendedName>
</protein>
<keyword evidence="3" id="KW-1185">Reference proteome</keyword>
<feature type="transmembrane region" description="Helical" evidence="1">
    <location>
        <begin position="141"/>
        <end position="163"/>
    </location>
</feature>
<keyword evidence="1" id="KW-0812">Transmembrane</keyword>
<dbReference type="AlphaFoldDB" id="W4Q019"/>
<dbReference type="Proteomes" id="UP000018890">
    <property type="component" value="Unassembled WGS sequence"/>
</dbReference>
<feature type="transmembrane region" description="Helical" evidence="1">
    <location>
        <begin position="56"/>
        <end position="80"/>
    </location>
</feature>
<reference evidence="2" key="1">
    <citation type="journal article" date="2014" name="Genome Announc.">
        <title>Draft Genome Sequences of Three Alkaliphilic Bacillus Strains, Bacillus wakoensis JCM 9140T, Bacillus akibai JCM 9157T, and Bacillus hemicellulosilyticus JCM 9152T.</title>
        <authorList>
            <person name="Yuki M."/>
            <person name="Oshima K."/>
            <person name="Suda W."/>
            <person name="Oshida Y."/>
            <person name="Kitamura K."/>
            <person name="Iida T."/>
            <person name="Hattori M."/>
            <person name="Ohkuma M."/>
        </authorList>
    </citation>
    <scope>NUCLEOTIDE SEQUENCE [LARGE SCALE GENOMIC DNA]</scope>
    <source>
        <strain evidence="2">JCM 9140</strain>
    </source>
</reference>
<accession>W4Q019</accession>
<evidence type="ECO:0008006" key="4">
    <source>
        <dbReference type="Google" id="ProtNLM"/>
    </source>
</evidence>
<keyword evidence="1" id="KW-0472">Membrane</keyword>
<sequence>MIHQAFWLAKKEFRQHWRPVMLTVLVTAFWGLIVTQRMPQLISNLFVTEKPYSPDFIIDAFFIGMTPSLAAIFMSGPYLSWRTIKEDPFTKRIALFRSLPISVAVLALSRTIMMLGTWLLMSTVFYLIITIGLSEEFFSHISLSTYAAFIVFWLGYSLALGGLNPFLEYGTNGKMLHLSPVVLIVLFISVIAITHYFSDYGIVEWSFLFIQEYGWMVSFAMLFVGLIGVYVWNFLLSRRLQRRDYL</sequence>
<dbReference type="STRING" id="1236970.JCM9140_1332"/>
<evidence type="ECO:0000256" key="1">
    <source>
        <dbReference type="SAM" id="Phobius"/>
    </source>
</evidence>